<protein>
    <submittedName>
        <fullName evidence="1">Uncharacterized protein</fullName>
    </submittedName>
</protein>
<gene>
    <name evidence="1" type="ORF">L596_000686</name>
</gene>
<reference evidence="1 2" key="2">
    <citation type="journal article" date="2019" name="G3 (Bethesda)">
        <title>Hybrid Assembly of the Genome of the Entomopathogenic Nematode Steinernema carpocapsae Identifies the X-Chromosome.</title>
        <authorList>
            <person name="Serra L."/>
            <person name="Macchietto M."/>
            <person name="Macias-Munoz A."/>
            <person name="McGill C.J."/>
            <person name="Rodriguez I.M."/>
            <person name="Rodriguez B."/>
            <person name="Murad R."/>
            <person name="Mortazavi A."/>
        </authorList>
    </citation>
    <scope>NUCLEOTIDE SEQUENCE [LARGE SCALE GENOMIC DNA]</scope>
    <source>
        <strain evidence="1 2">ALL</strain>
    </source>
</reference>
<evidence type="ECO:0000313" key="2">
    <source>
        <dbReference type="Proteomes" id="UP000298663"/>
    </source>
</evidence>
<proteinExistence type="predicted"/>
<organism evidence="1 2">
    <name type="scientific">Steinernema carpocapsae</name>
    <name type="common">Entomopathogenic nematode</name>
    <dbReference type="NCBI Taxonomy" id="34508"/>
    <lineage>
        <taxon>Eukaryota</taxon>
        <taxon>Metazoa</taxon>
        <taxon>Ecdysozoa</taxon>
        <taxon>Nematoda</taxon>
        <taxon>Chromadorea</taxon>
        <taxon>Rhabditida</taxon>
        <taxon>Tylenchina</taxon>
        <taxon>Panagrolaimomorpha</taxon>
        <taxon>Strongyloidoidea</taxon>
        <taxon>Steinernematidae</taxon>
        <taxon>Steinernema</taxon>
    </lineage>
</organism>
<evidence type="ECO:0000313" key="1">
    <source>
        <dbReference type="EMBL" id="TMS32892.1"/>
    </source>
</evidence>
<dbReference type="STRING" id="34508.A0A4U8UIY0"/>
<comment type="caution">
    <text evidence="1">The sequence shown here is derived from an EMBL/GenBank/DDBJ whole genome shotgun (WGS) entry which is preliminary data.</text>
</comment>
<dbReference type="Proteomes" id="UP000298663">
    <property type="component" value="Unassembled WGS sequence"/>
</dbReference>
<reference evidence="1 2" key="1">
    <citation type="journal article" date="2015" name="Genome Biol.">
        <title>Comparative genomics of Steinernema reveals deeply conserved gene regulatory networks.</title>
        <authorList>
            <person name="Dillman A.R."/>
            <person name="Macchietto M."/>
            <person name="Porter C.F."/>
            <person name="Rogers A."/>
            <person name="Williams B."/>
            <person name="Antoshechkin I."/>
            <person name="Lee M.M."/>
            <person name="Goodwin Z."/>
            <person name="Lu X."/>
            <person name="Lewis E.E."/>
            <person name="Goodrich-Blair H."/>
            <person name="Stock S.P."/>
            <person name="Adams B.J."/>
            <person name="Sternberg P.W."/>
            <person name="Mortazavi A."/>
        </authorList>
    </citation>
    <scope>NUCLEOTIDE SEQUENCE [LARGE SCALE GENOMIC DNA]</scope>
    <source>
        <strain evidence="1 2">ALL</strain>
    </source>
</reference>
<dbReference type="OrthoDB" id="2121828at2759"/>
<keyword evidence="2" id="KW-1185">Reference proteome</keyword>
<dbReference type="EMBL" id="AZBU02000001">
    <property type="protein sequence ID" value="TMS32892.1"/>
    <property type="molecule type" value="Genomic_DNA"/>
</dbReference>
<dbReference type="AlphaFoldDB" id="A0A4U8UIY0"/>
<sequence>MFLPGERYDVEIEGMKNTKKKTYRVILETILVYNGDYSNVSPFVGLGNLEYEDSNLETHDDVDFAHSSCTLKNKCQVLNCPFKEFGAEFPFTCMPAADLESLEPIEDNDLLEAKVFDSGYQVRVYI</sequence>
<accession>A0A4U8UIY0</accession>
<name>A0A4U8UIY0_STECR</name>